<dbReference type="InterPro" id="IPR006566">
    <property type="entry name" value="FBD"/>
</dbReference>
<dbReference type="STRING" id="81985.R0F1J9"/>
<gene>
    <name evidence="2" type="ORF">CARUB_v10028538mg</name>
</gene>
<dbReference type="PANTHER" id="PTHR31900:SF34">
    <property type="entry name" value="EMB|CAB62440.1-RELATED"/>
    <property type="match status" value="1"/>
</dbReference>
<organism evidence="2 3">
    <name type="scientific">Capsella rubella</name>
    <dbReference type="NCBI Taxonomy" id="81985"/>
    <lineage>
        <taxon>Eukaryota</taxon>
        <taxon>Viridiplantae</taxon>
        <taxon>Streptophyta</taxon>
        <taxon>Embryophyta</taxon>
        <taxon>Tracheophyta</taxon>
        <taxon>Spermatophyta</taxon>
        <taxon>Magnoliopsida</taxon>
        <taxon>eudicotyledons</taxon>
        <taxon>Gunneridae</taxon>
        <taxon>Pentapetalae</taxon>
        <taxon>rosids</taxon>
        <taxon>malvids</taxon>
        <taxon>Brassicales</taxon>
        <taxon>Brassicaceae</taxon>
        <taxon>Camelineae</taxon>
        <taxon>Capsella</taxon>
    </lineage>
</organism>
<feature type="domain" description="FBD" evidence="1">
    <location>
        <begin position="376"/>
        <end position="448"/>
    </location>
</feature>
<dbReference type="InterPro" id="IPR001810">
    <property type="entry name" value="F-box_dom"/>
</dbReference>
<evidence type="ECO:0000313" key="2">
    <source>
        <dbReference type="EMBL" id="EOA15161.1"/>
    </source>
</evidence>
<reference evidence="3" key="1">
    <citation type="journal article" date="2013" name="Nat. Genet.">
        <title>The Capsella rubella genome and the genomic consequences of rapid mating system evolution.</title>
        <authorList>
            <person name="Slotte T."/>
            <person name="Hazzouri K.M."/>
            <person name="Agren J.A."/>
            <person name="Koenig D."/>
            <person name="Maumus F."/>
            <person name="Guo Y.L."/>
            <person name="Steige K."/>
            <person name="Platts A.E."/>
            <person name="Escobar J.S."/>
            <person name="Newman L.K."/>
            <person name="Wang W."/>
            <person name="Mandakova T."/>
            <person name="Vello E."/>
            <person name="Smith L.M."/>
            <person name="Henz S.R."/>
            <person name="Steffen J."/>
            <person name="Takuno S."/>
            <person name="Brandvain Y."/>
            <person name="Coop G."/>
            <person name="Andolfatto P."/>
            <person name="Hu T.T."/>
            <person name="Blanchette M."/>
            <person name="Clark R.M."/>
            <person name="Quesneville H."/>
            <person name="Nordborg M."/>
            <person name="Gaut B.S."/>
            <person name="Lysak M.A."/>
            <person name="Jenkins J."/>
            <person name="Grimwood J."/>
            <person name="Chapman J."/>
            <person name="Prochnik S."/>
            <person name="Shu S."/>
            <person name="Rokhsar D."/>
            <person name="Schmutz J."/>
            <person name="Weigel D."/>
            <person name="Wright S.I."/>
        </authorList>
    </citation>
    <scope>NUCLEOTIDE SEQUENCE [LARGE SCALE GENOMIC DNA]</scope>
    <source>
        <strain evidence="3">cv. Monte Gargano</strain>
    </source>
</reference>
<name>R0F1J9_9BRAS</name>
<dbReference type="Proteomes" id="UP000029121">
    <property type="component" value="Unassembled WGS sequence"/>
</dbReference>
<dbReference type="Gene3D" id="3.80.10.10">
    <property type="entry name" value="Ribonuclease Inhibitor"/>
    <property type="match status" value="1"/>
</dbReference>
<proteinExistence type="predicted"/>
<dbReference type="InterPro" id="IPR050232">
    <property type="entry name" value="FBL13/AtMIF1-like"/>
</dbReference>
<sequence length="448" mass="50736">MDRISQLPDELLLRILSLLPTSKDVVDTMVLSKRWKFLWMFVPRLLYDDSHQDIDYGRFSRFVDRSLILYKAPALETLHFKLGKICGAGDLHVWIRAADKFSVRELIIEIDSSSRASPAILPRSLYTESSMLVTLKLNNAILLDVSSSVSFPSLKTLRLVSVTYPGNEFVNSLLSNCHALQDLVVDQCPDDNVTILTVKVASLKSLALHTSDDRVEDFAHGFMIDAPNLECFHLRDGTGGFCVIENDMPNIVDAYIDVSYALPRTILSCITSVQHLDLCLLTTEVFFLLQLRVVVLTIAYENISVSVRLLILQDAYPVSSIFPCLVRLKICTCETEWLNLLMRVLKDSHKLQALELGRHHNRGGNVYWSEPSSVPECVSGNLETLEWLDYEGREEEKQVASYFLRFGSCLKKVTIKPESTSYDRDKLVMIKELSFLPRSSPACQISFD</sequence>
<dbReference type="SUPFAM" id="SSF81383">
    <property type="entry name" value="F-box domain"/>
    <property type="match status" value="1"/>
</dbReference>
<dbReference type="InterPro" id="IPR032675">
    <property type="entry name" value="LRR_dom_sf"/>
</dbReference>
<protein>
    <recommendedName>
        <fullName evidence="1">FBD domain-containing protein</fullName>
    </recommendedName>
</protein>
<dbReference type="AlphaFoldDB" id="R0F1J9"/>
<dbReference type="Pfam" id="PF00646">
    <property type="entry name" value="F-box"/>
    <property type="match status" value="1"/>
</dbReference>
<evidence type="ECO:0000259" key="1">
    <source>
        <dbReference type="SMART" id="SM00579"/>
    </source>
</evidence>
<keyword evidence="3" id="KW-1185">Reference proteome</keyword>
<accession>R0F1J9</accession>
<dbReference type="SUPFAM" id="SSF52047">
    <property type="entry name" value="RNI-like"/>
    <property type="match status" value="1"/>
</dbReference>
<dbReference type="EMBL" id="KB870812">
    <property type="protein sequence ID" value="EOA15161.1"/>
    <property type="molecule type" value="Genomic_DNA"/>
</dbReference>
<evidence type="ECO:0000313" key="3">
    <source>
        <dbReference type="Proteomes" id="UP000029121"/>
    </source>
</evidence>
<dbReference type="Gene3D" id="1.20.1280.50">
    <property type="match status" value="1"/>
</dbReference>
<dbReference type="Pfam" id="PF08387">
    <property type="entry name" value="FBD"/>
    <property type="match status" value="1"/>
</dbReference>
<dbReference type="Pfam" id="PF07723">
    <property type="entry name" value="LRR_2"/>
    <property type="match status" value="1"/>
</dbReference>
<dbReference type="PANTHER" id="PTHR31900">
    <property type="entry name" value="F-BOX/RNI SUPERFAMILY PROTEIN-RELATED"/>
    <property type="match status" value="1"/>
</dbReference>
<dbReference type="SMART" id="SM00579">
    <property type="entry name" value="FBD"/>
    <property type="match status" value="1"/>
</dbReference>
<dbReference type="InterPro" id="IPR036047">
    <property type="entry name" value="F-box-like_dom_sf"/>
</dbReference>
<dbReference type="InterPro" id="IPR013101">
    <property type="entry name" value="LRR_PRU1-like"/>
</dbReference>